<dbReference type="EMBL" id="CP010904">
    <property type="protein sequence ID" value="AKJ63943.1"/>
    <property type="molecule type" value="Genomic_DNA"/>
</dbReference>
<feature type="compositionally biased region" description="Basic and acidic residues" evidence="1">
    <location>
        <begin position="15"/>
        <end position="26"/>
    </location>
</feature>
<organism evidence="2 3">
    <name type="scientific">Kiritimatiella glycovorans</name>
    <dbReference type="NCBI Taxonomy" id="1307763"/>
    <lineage>
        <taxon>Bacteria</taxon>
        <taxon>Pseudomonadati</taxon>
        <taxon>Kiritimatiellota</taxon>
        <taxon>Kiritimatiellia</taxon>
        <taxon>Kiritimatiellales</taxon>
        <taxon>Kiritimatiellaceae</taxon>
        <taxon>Kiritimatiella</taxon>
    </lineage>
</organism>
<feature type="region of interest" description="Disordered" evidence="1">
    <location>
        <begin position="1"/>
        <end position="36"/>
    </location>
</feature>
<proteinExistence type="predicted"/>
<dbReference type="KEGG" id="vbl:L21SP4_00674"/>
<keyword evidence="3" id="KW-1185">Reference proteome</keyword>
<accession>A0A0G3ECC2</accession>
<dbReference type="AlphaFoldDB" id="A0A0G3ECC2"/>
<name>A0A0G3ECC2_9BACT</name>
<reference evidence="3" key="1">
    <citation type="submission" date="2015-02" db="EMBL/GenBank/DDBJ databases">
        <title>Description and complete genome sequence of the first cultured representative of the subdivision 5 of the Verrucomicrobia phylum.</title>
        <authorList>
            <person name="Spring S."/>
            <person name="Bunk B."/>
            <person name="Sproer C."/>
            <person name="Klenk H.-P."/>
        </authorList>
    </citation>
    <scope>NUCLEOTIDE SEQUENCE [LARGE SCALE GENOMIC DNA]</scope>
    <source>
        <strain evidence="3">L21-Fru-AB</strain>
    </source>
</reference>
<gene>
    <name evidence="2" type="ORF">L21SP4_00674</name>
</gene>
<evidence type="ECO:0000313" key="2">
    <source>
        <dbReference type="EMBL" id="AKJ63943.1"/>
    </source>
</evidence>
<evidence type="ECO:0000256" key="1">
    <source>
        <dbReference type="SAM" id="MobiDB-lite"/>
    </source>
</evidence>
<reference evidence="2 3" key="2">
    <citation type="journal article" date="2016" name="ISME J.">
        <title>Characterization of the first cultured representative of Verrucomicrobia subdivision 5 indicates the proposal of a novel phylum.</title>
        <authorList>
            <person name="Spring S."/>
            <person name="Bunk B."/>
            <person name="Sproer C."/>
            <person name="Schumann P."/>
            <person name="Rohde M."/>
            <person name="Tindall B.J."/>
            <person name="Klenk H.P."/>
        </authorList>
    </citation>
    <scope>NUCLEOTIDE SEQUENCE [LARGE SCALE GENOMIC DNA]</scope>
    <source>
        <strain evidence="2 3">L21-Fru-AB</strain>
    </source>
</reference>
<dbReference type="Proteomes" id="UP000035268">
    <property type="component" value="Chromosome"/>
</dbReference>
<sequence>MRHSDPPAMIGRGLSRRDRTMQKVEDTEPYPNSFSK</sequence>
<protein>
    <submittedName>
        <fullName evidence="2">Uncharacterized protein</fullName>
    </submittedName>
</protein>
<evidence type="ECO:0000313" key="3">
    <source>
        <dbReference type="Proteomes" id="UP000035268"/>
    </source>
</evidence>